<reference evidence="2" key="1">
    <citation type="submission" date="2017-06" db="EMBL/GenBank/DDBJ databases">
        <authorList>
            <person name="Varghese N."/>
            <person name="Submissions S."/>
        </authorList>
    </citation>
    <scope>NUCLEOTIDE SEQUENCE [LARGE SCALE GENOMIC DNA]</scope>
    <source>
        <strain evidence="2">LNB2</strain>
    </source>
</reference>
<gene>
    <name evidence="1" type="ORF">SAMN06295912_1098</name>
</gene>
<protein>
    <submittedName>
        <fullName evidence="1">Uncharacterized protein</fullName>
    </submittedName>
</protein>
<dbReference type="Proteomes" id="UP000198281">
    <property type="component" value="Unassembled WGS sequence"/>
</dbReference>
<organism evidence="1 2">
    <name type="scientific">Edaphosphingomonas laterariae</name>
    <dbReference type="NCBI Taxonomy" id="861865"/>
    <lineage>
        <taxon>Bacteria</taxon>
        <taxon>Pseudomonadati</taxon>
        <taxon>Pseudomonadota</taxon>
        <taxon>Alphaproteobacteria</taxon>
        <taxon>Sphingomonadales</taxon>
        <taxon>Rhizorhabdaceae</taxon>
        <taxon>Edaphosphingomonas</taxon>
    </lineage>
</organism>
<accession>A0A239FGA5</accession>
<evidence type="ECO:0000313" key="1">
    <source>
        <dbReference type="EMBL" id="SNS55323.1"/>
    </source>
</evidence>
<evidence type="ECO:0000313" key="2">
    <source>
        <dbReference type="Proteomes" id="UP000198281"/>
    </source>
</evidence>
<dbReference type="AlphaFoldDB" id="A0A239FGA5"/>
<dbReference type="RefSeq" id="WP_245842791.1">
    <property type="nucleotide sequence ID" value="NZ_FZOS01000009.1"/>
</dbReference>
<keyword evidence="2" id="KW-1185">Reference proteome</keyword>
<dbReference type="EMBL" id="FZOS01000009">
    <property type="protein sequence ID" value="SNS55323.1"/>
    <property type="molecule type" value="Genomic_DNA"/>
</dbReference>
<proteinExistence type="predicted"/>
<sequence length="82" mass="8342">MLGQAFYVMAILGCADDQTACRDVRLVDTQYVSADACAAATPAMLVANSDVAFPVVMAACRPAGAQMAKDAHHATGQPAIGG</sequence>
<name>A0A239FGA5_9SPHN</name>